<comment type="cofactor">
    <cofactor evidence="1">
        <name>Mg(2+)</name>
        <dbReference type="ChEBI" id="CHEBI:18420"/>
    </cofactor>
</comment>
<gene>
    <name evidence="12" type="ORF">C8D74_11242</name>
</gene>
<organism evidence="12 13">
    <name type="scientific">Petrotoga sibirica</name>
    <dbReference type="NCBI Taxonomy" id="156202"/>
    <lineage>
        <taxon>Bacteria</taxon>
        <taxon>Thermotogati</taxon>
        <taxon>Thermotogota</taxon>
        <taxon>Thermotogae</taxon>
        <taxon>Petrotogales</taxon>
        <taxon>Petrotogaceae</taxon>
        <taxon>Petrotoga</taxon>
    </lineage>
</organism>
<evidence type="ECO:0000256" key="8">
    <source>
        <dbReference type="ARBA" id="ARBA00023014"/>
    </source>
</evidence>
<evidence type="ECO:0000256" key="4">
    <source>
        <dbReference type="ARBA" id="ARBA00022723"/>
    </source>
</evidence>
<evidence type="ECO:0000259" key="10">
    <source>
        <dbReference type="Pfam" id="PF02775"/>
    </source>
</evidence>
<dbReference type="GO" id="GO:0046872">
    <property type="term" value="F:metal ion binding"/>
    <property type="evidence" value="ECO:0007669"/>
    <property type="project" value="UniProtKB-KW"/>
</dbReference>
<dbReference type="CDD" id="cd03375">
    <property type="entry name" value="TPP_OGFOR"/>
    <property type="match status" value="1"/>
</dbReference>
<dbReference type="InterPro" id="IPR051457">
    <property type="entry name" value="2-oxoacid:Fd_oxidoreductase"/>
</dbReference>
<accession>A0A4V3GQ00</accession>
<dbReference type="Gene3D" id="3.40.50.970">
    <property type="match status" value="1"/>
</dbReference>
<proteinExistence type="predicted"/>
<feature type="domain" description="Pyruvate ferredoxin oxidoreductase beta subunit C-terminal" evidence="11">
    <location>
        <begin position="205"/>
        <end position="268"/>
    </location>
</feature>
<evidence type="ECO:0000259" key="11">
    <source>
        <dbReference type="Pfam" id="PF12367"/>
    </source>
</evidence>
<keyword evidence="4" id="KW-0479">Metal-binding</keyword>
<keyword evidence="9" id="KW-0786">Thiamine pyrophosphate</keyword>
<dbReference type="InterPro" id="IPR029061">
    <property type="entry name" value="THDP-binding"/>
</dbReference>
<reference evidence="12 13" key="1">
    <citation type="submission" date="2019-03" db="EMBL/GenBank/DDBJ databases">
        <title>Genomic Encyclopedia of Type Strains, Phase IV (KMG-IV): sequencing the most valuable type-strain genomes for metagenomic binning, comparative biology and taxonomic classification.</title>
        <authorList>
            <person name="Goeker M."/>
        </authorList>
    </citation>
    <scope>NUCLEOTIDE SEQUENCE [LARGE SCALE GENOMIC DNA]</scope>
    <source>
        <strain evidence="12 13">DSM 13575</strain>
    </source>
</reference>
<dbReference type="RefSeq" id="WP_103876290.1">
    <property type="nucleotide sequence ID" value="NZ_SODZ01000012.1"/>
</dbReference>
<dbReference type="GO" id="GO:0045333">
    <property type="term" value="P:cellular respiration"/>
    <property type="evidence" value="ECO:0007669"/>
    <property type="project" value="UniProtKB-ARBA"/>
</dbReference>
<keyword evidence="5" id="KW-0460">Magnesium</keyword>
<dbReference type="Pfam" id="PF02775">
    <property type="entry name" value="TPP_enzyme_C"/>
    <property type="match status" value="1"/>
</dbReference>
<feature type="domain" description="Thiamine pyrophosphate enzyme TPP-binding" evidence="10">
    <location>
        <begin position="59"/>
        <end position="200"/>
    </location>
</feature>
<evidence type="ECO:0000313" key="13">
    <source>
        <dbReference type="Proteomes" id="UP000294817"/>
    </source>
</evidence>
<evidence type="ECO:0000256" key="3">
    <source>
        <dbReference type="ARBA" id="ARBA00001966"/>
    </source>
</evidence>
<keyword evidence="13" id="KW-1185">Reference proteome</keyword>
<evidence type="ECO:0000256" key="7">
    <source>
        <dbReference type="ARBA" id="ARBA00023004"/>
    </source>
</evidence>
<dbReference type="AlphaFoldDB" id="A0A4V3GQ00"/>
<keyword evidence="7" id="KW-0408">Iron</keyword>
<dbReference type="PANTHER" id="PTHR48084">
    <property type="entry name" value="2-OXOGLUTARATE OXIDOREDUCTASE SUBUNIT KORB-RELATED"/>
    <property type="match status" value="1"/>
</dbReference>
<dbReference type="InterPro" id="IPR032686">
    <property type="entry name" value="PFO_beta_C"/>
</dbReference>
<protein>
    <submittedName>
        <fullName evidence="12">2-oxoglutarate ferredoxin oxidoreductase subunit beta</fullName>
    </submittedName>
</protein>
<comment type="caution">
    <text evidence="12">The sequence shown here is derived from an EMBL/GenBank/DDBJ whole genome shotgun (WGS) entry which is preliminary data.</text>
</comment>
<comment type="cofactor">
    <cofactor evidence="2">
        <name>thiamine diphosphate</name>
        <dbReference type="ChEBI" id="CHEBI:58937"/>
    </cofactor>
</comment>
<dbReference type="Proteomes" id="UP000294817">
    <property type="component" value="Unassembled WGS sequence"/>
</dbReference>
<dbReference type="GO" id="GO:0016625">
    <property type="term" value="F:oxidoreductase activity, acting on the aldehyde or oxo group of donors, iron-sulfur protein as acceptor"/>
    <property type="evidence" value="ECO:0007669"/>
    <property type="project" value="UniProtKB-ARBA"/>
</dbReference>
<evidence type="ECO:0000256" key="6">
    <source>
        <dbReference type="ARBA" id="ARBA00023002"/>
    </source>
</evidence>
<dbReference type="Pfam" id="PF12367">
    <property type="entry name" value="PFO_beta_C"/>
    <property type="match status" value="1"/>
</dbReference>
<keyword evidence="6" id="KW-0560">Oxidoreductase</keyword>
<dbReference type="PANTHER" id="PTHR48084:SF4">
    <property type="entry name" value="2-OXOGLUTARATE OXIDOREDUCTASE SUBUNIT KORB"/>
    <property type="match status" value="1"/>
</dbReference>
<dbReference type="InterPro" id="IPR011896">
    <property type="entry name" value="OFOB"/>
</dbReference>
<dbReference type="InterPro" id="IPR011766">
    <property type="entry name" value="TPP_enzyme_TPP-bd"/>
</dbReference>
<evidence type="ECO:0000256" key="9">
    <source>
        <dbReference type="ARBA" id="ARBA00023052"/>
    </source>
</evidence>
<name>A0A4V3GQ00_9BACT</name>
<evidence type="ECO:0000256" key="1">
    <source>
        <dbReference type="ARBA" id="ARBA00001946"/>
    </source>
</evidence>
<keyword evidence="8" id="KW-0411">Iron-sulfur</keyword>
<dbReference type="NCBIfam" id="NF008821">
    <property type="entry name" value="PRK11869.1"/>
    <property type="match status" value="1"/>
</dbReference>
<evidence type="ECO:0000256" key="5">
    <source>
        <dbReference type="ARBA" id="ARBA00022842"/>
    </source>
</evidence>
<dbReference type="GO" id="GO:0030976">
    <property type="term" value="F:thiamine pyrophosphate binding"/>
    <property type="evidence" value="ECO:0007669"/>
    <property type="project" value="InterPro"/>
</dbReference>
<dbReference type="SUPFAM" id="SSF52518">
    <property type="entry name" value="Thiamin diphosphate-binding fold (THDP-binding)"/>
    <property type="match status" value="1"/>
</dbReference>
<evidence type="ECO:0000313" key="12">
    <source>
        <dbReference type="EMBL" id="TDX13203.1"/>
    </source>
</evidence>
<sequence>MSERKNIFSLENEKELDIAWCPGCGNFGILNILKKALEEMEEITPNNFVLVSGIGQAAKIPHYFKNNAFNGLHGRALPVAFAIKSTNPDLYVVAESGDGDMYGEGGNHFIHNIRRNVDITNIVHDNRVYGLTKGQASPTSQQGMVTPVQVNGVILNPFNPIAVAIANGATFVARAFVGDIQSTKEIIKKAIRHKGYSLIDLFQPCVTFNKINTYAWFNEHTYKLGEDYDPSDKMQALQMAFQEDKIPLGIIYEEKGKPTFEEQLTIYKQNKEPLFKRNIDVNKLEGFINSMR</sequence>
<dbReference type="EMBL" id="SODZ01000012">
    <property type="protein sequence ID" value="TDX13203.1"/>
    <property type="molecule type" value="Genomic_DNA"/>
</dbReference>
<dbReference type="GO" id="GO:0051536">
    <property type="term" value="F:iron-sulfur cluster binding"/>
    <property type="evidence" value="ECO:0007669"/>
    <property type="project" value="UniProtKB-KW"/>
</dbReference>
<dbReference type="NCBIfam" id="TIGR02177">
    <property type="entry name" value="PorB_KorB"/>
    <property type="match status" value="1"/>
</dbReference>
<evidence type="ECO:0000256" key="2">
    <source>
        <dbReference type="ARBA" id="ARBA00001964"/>
    </source>
</evidence>
<comment type="cofactor">
    <cofactor evidence="3">
        <name>[4Fe-4S] cluster</name>
        <dbReference type="ChEBI" id="CHEBI:49883"/>
    </cofactor>
</comment>